<organism evidence="1 2">
    <name type="scientific">Leishmania mexicana (strain MHOM/GT/2001/U1103)</name>
    <dbReference type="NCBI Taxonomy" id="929439"/>
    <lineage>
        <taxon>Eukaryota</taxon>
        <taxon>Discoba</taxon>
        <taxon>Euglenozoa</taxon>
        <taxon>Kinetoplastea</taxon>
        <taxon>Metakinetoplastina</taxon>
        <taxon>Trypanosomatida</taxon>
        <taxon>Trypanosomatidae</taxon>
        <taxon>Leishmaniinae</taxon>
        <taxon>Leishmania</taxon>
    </lineage>
</organism>
<dbReference type="GeneID" id="13450414"/>
<gene>
    <name evidence="1" type="ORF">LMXM_28_0770</name>
</gene>
<dbReference type="PhylomeDB" id="E9AZN9"/>
<dbReference type="VEuPathDB" id="TriTrypDB:LmxM.28.0770"/>
<dbReference type="EMBL" id="FR799581">
    <property type="protein sequence ID" value="CBZ28440.1"/>
    <property type="molecule type" value="Genomic_DNA"/>
</dbReference>
<dbReference type="Proteomes" id="UP000007259">
    <property type="component" value="Chromosome 28"/>
</dbReference>
<evidence type="ECO:0000313" key="2">
    <source>
        <dbReference type="Proteomes" id="UP000007259"/>
    </source>
</evidence>
<sequence>MALSPESADVNIEEPVILAYHKQADFAAFLVNEYFTKPSKQLEEARKDDTNGLLPLVSLDCLLQSGDIDKIVGHICEETHLIDQRHVQQRKPFRILEKPLLIPAMLAALLHRILFEKAGVFISSTTFDLWASTALGFPARTSRLWLDACAKVEEALETSSVKQLLSKRSASDTGIHAIKKQAGSKGALFSLWCNACSLLCASLASPLLPMETFQEHFSQAVERSISFRKDIESKTSSALYGKGAPGFNLHAAGEPELCSCLVFHSFFRQLEMLFHRTIDSKAKMNVSAHISFAVFVGCLNAFTYYRYSANRAESMYRLLDTVAQVADGKSLTYRFDLKDVGVRHLSRYVQRASVLSSDEVFSGISHRRARKESWASPAPILPCFAEMNYSTISMTGIYPFSMVAAADPELDDMGGCSDSSDVGVHPECDNYENFVEMTTIFLDESGDDRCTQYILSAEEAAVKRQVQEKLYGGKQGQKS</sequence>
<keyword evidence="2" id="KW-1185">Reference proteome</keyword>
<reference evidence="1 2" key="1">
    <citation type="journal article" date="2011" name="Genome Res.">
        <title>Chromosome and gene copy number variation allow major structural change between species and strains of Leishmania.</title>
        <authorList>
            <person name="Rogers M.B."/>
            <person name="Hilley J.D."/>
            <person name="Dickens N.J."/>
            <person name="Wilkes J."/>
            <person name="Bates P.A."/>
            <person name="Depledge D.P."/>
            <person name="Harris D."/>
            <person name="Her Y."/>
            <person name="Herzyk P."/>
            <person name="Imamura H."/>
            <person name="Otto T.D."/>
            <person name="Sanders M."/>
            <person name="Seeger K."/>
            <person name="Dujardin J.C."/>
            <person name="Berriman M."/>
            <person name="Smith D.F."/>
            <person name="Hertz-Fowler C."/>
            <person name="Mottram J.C."/>
        </authorList>
    </citation>
    <scope>NUCLEOTIDE SEQUENCE [LARGE SCALE GENOMIC DNA]</scope>
    <source>
        <strain evidence="1 2">MHOM/GT/2001/U1103</strain>
    </source>
</reference>
<accession>E9AZN9</accession>
<dbReference type="KEGG" id="lmi:LMXM_28_0770"/>
<proteinExistence type="predicted"/>
<dbReference type="RefSeq" id="XP_003876911.1">
    <property type="nucleotide sequence ID" value="XM_003876862.1"/>
</dbReference>
<name>E9AZN9_LEIMU</name>
<dbReference type="OMA" id="EPELCSC"/>
<dbReference type="OrthoDB" id="271972at2759"/>
<protein>
    <submittedName>
        <fullName evidence="1">Uncharacterized protein</fullName>
    </submittedName>
</protein>
<dbReference type="AlphaFoldDB" id="E9AZN9"/>
<evidence type="ECO:0000313" key="1">
    <source>
        <dbReference type="EMBL" id="CBZ28440.1"/>
    </source>
</evidence>